<evidence type="ECO:0000256" key="2">
    <source>
        <dbReference type="SAM" id="SignalP"/>
    </source>
</evidence>
<reference evidence="5 6" key="1">
    <citation type="submission" date="2018-11" db="EMBL/GenBank/DDBJ databases">
        <title>Sequencing the genomes of 1000 actinobacteria strains.</title>
        <authorList>
            <person name="Klenk H.-P."/>
        </authorList>
    </citation>
    <scope>NUCLEOTIDE SEQUENCE [LARGE SCALE GENOMIC DNA]</scope>
    <source>
        <strain evidence="5 6">DSM 44254</strain>
    </source>
</reference>
<keyword evidence="1" id="KW-0472">Membrane</keyword>
<feature type="domain" description="Predicted membrane protein YciQ-like C-terminal" evidence="4">
    <location>
        <begin position="292"/>
        <end position="513"/>
    </location>
</feature>
<feature type="transmembrane region" description="Helical" evidence="1">
    <location>
        <begin position="245"/>
        <end position="269"/>
    </location>
</feature>
<dbReference type="EMBL" id="RJKE01000001">
    <property type="protein sequence ID" value="ROO90254.1"/>
    <property type="molecule type" value="Genomic_DNA"/>
</dbReference>
<dbReference type="OrthoDB" id="143710at2"/>
<dbReference type="Proteomes" id="UP000272400">
    <property type="component" value="Unassembled WGS sequence"/>
</dbReference>
<keyword evidence="6" id="KW-1185">Reference proteome</keyword>
<dbReference type="RefSeq" id="WP_123669234.1">
    <property type="nucleotide sequence ID" value="NZ_RJKE01000001.1"/>
</dbReference>
<gene>
    <name evidence="5" type="ORF">EDD29_7976</name>
</gene>
<feature type="transmembrane region" description="Helical" evidence="1">
    <location>
        <begin position="436"/>
        <end position="453"/>
    </location>
</feature>
<feature type="signal peptide" evidence="2">
    <location>
        <begin position="1"/>
        <end position="23"/>
    </location>
</feature>
<comment type="caution">
    <text evidence="5">The sequence shown here is derived from an EMBL/GenBank/DDBJ whole genome shotgun (WGS) entry which is preliminary data.</text>
</comment>
<evidence type="ECO:0000259" key="3">
    <source>
        <dbReference type="Pfam" id="PF09972"/>
    </source>
</evidence>
<keyword evidence="1" id="KW-0812">Transmembrane</keyword>
<keyword evidence="2" id="KW-0732">Signal</keyword>
<dbReference type="AlphaFoldDB" id="A0A3N1D9R3"/>
<proteinExistence type="predicted"/>
<dbReference type="InterPro" id="IPR048389">
    <property type="entry name" value="YciQ-like_C"/>
</dbReference>
<name>A0A3N1D9R3_9ACTN</name>
<dbReference type="InterPro" id="IPR018702">
    <property type="entry name" value="DUF2207"/>
</dbReference>
<dbReference type="Pfam" id="PF09972">
    <property type="entry name" value="DUF2207"/>
    <property type="match status" value="1"/>
</dbReference>
<accession>A0A3N1D9R3</accession>
<evidence type="ECO:0000256" key="1">
    <source>
        <dbReference type="SAM" id="Phobius"/>
    </source>
</evidence>
<evidence type="ECO:0000259" key="4">
    <source>
        <dbReference type="Pfam" id="PF20990"/>
    </source>
</evidence>
<protein>
    <submittedName>
        <fullName evidence="5">Putative membrane protein DUF2207</fullName>
    </submittedName>
</protein>
<keyword evidence="1" id="KW-1133">Transmembrane helix</keyword>
<evidence type="ECO:0000313" key="5">
    <source>
        <dbReference type="EMBL" id="ROO90254.1"/>
    </source>
</evidence>
<feature type="chain" id="PRO_5018238078" evidence="2">
    <location>
        <begin position="24"/>
        <end position="576"/>
    </location>
</feature>
<evidence type="ECO:0000313" key="6">
    <source>
        <dbReference type="Proteomes" id="UP000272400"/>
    </source>
</evidence>
<dbReference type="Pfam" id="PF20990">
    <property type="entry name" value="DUF2207_C"/>
    <property type="match status" value="1"/>
</dbReference>
<feature type="transmembrane region" description="Helical" evidence="1">
    <location>
        <begin position="412"/>
        <end position="430"/>
    </location>
</feature>
<sequence>MLGRPWLIAAPLLLFAPMTPAHAANPPTAAERAAVFAAADDRVLSDEVVLTVGADGVLHATETVRFDHGSASGGDPVERIFITRVPVDAARDRIFAVENLKVAGGSTQITDADAVVEEDRTVIRLGGGTGVQTYTLDYDIRGSIAPLPNGQELRWTAVGWNVPVAEATVTLDVAAEVRGVNCFAGSPSSVVGCSEFRRPKPGRMTLFAQTSMLPEEYLTVAGVLPAGHTTGAPTYEERKTLASSFAMNAVTGGSLAALLLVLLGGFFLLHRLRGRDARAEVHETTPLTDTGFEPPDGIRPGQVGTLIDEQADVIDVAATVIDLAVRGYLLIEEAEGKGDWTLRRLNRPVNDLHPYEQILYDGLFFDGRETVKLAALGGTFATKLAQVRAALYVDVVKQGWFSRRPDAVRSRWTVLGYVVNVLGVIGTIGLAIATSYALVGLGVLAFGLALTLFGKHMPAKTAKGSAVLARTLGFREHLRKGEAERVPDRQKIALFSRFLPYAVVFDTVGPWAKTVETAGVEGGDNLYWYEGPAEWDLSKFAESMRAFTFALSGALAQSRPYGRKAPKVDVEALGKS</sequence>
<feature type="domain" description="DUF2207" evidence="3">
    <location>
        <begin position="47"/>
        <end position="180"/>
    </location>
</feature>
<organism evidence="5 6">
    <name type="scientific">Actinocorallia herbida</name>
    <dbReference type="NCBI Taxonomy" id="58109"/>
    <lineage>
        <taxon>Bacteria</taxon>
        <taxon>Bacillati</taxon>
        <taxon>Actinomycetota</taxon>
        <taxon>Actinomycetes</taxon>
        <taxon>Streptosporangiales</taxon>
        <taxon>Thermomonosporaceae</taxon>
        <taxon>Actinocorallia</taxon>
    </lineage>
</organism>